<dbReference type="EMBL" id="CP042190">
    <property type="protein sequence ID" value="QDS71273.1"/>
    <property type="molecule type" value="Genomic_DNA"/>
</dbReference>
<feature type="region of interest" description="Disordered" evidence="1">
    <location>
        <begin position="116"/>
        <end position="157"/>
    </location>
</feature>
<feature type="compositionally biased region" description="Polar residues" evidence="1">
    <location>
        <begin position="130"/>
        <end position="144"/>
    </location>
</feature>
<dbReference type="Proteomes" id="UP000316270">
    <property type="component" value="Chromosome 6"/>
</dbReference>
<keyword evidence="3" id="KW-1185">Reference proteome</keyword>
<dbReference type="OrthoDB" id="10677266at2759"/>
<evidence type="ECO:0000313" key="3">
    <source>
        <dbReference type="Proteomes" id="UP000316270"/>
    </source>
</evidence>
<evidence type="ECO:0000256" key="1">
    <source>
        <dbReference type="SAM" id="MobiDB-lite"/>
    </source>
</evidence>
<evidence type="ECO:0000313" key="2">
    <source>
        <dbReference type="EMBL" id="QDS71273.1"/>
    </source>
</evidence>
<dbReference type="AlphaFoldDB" id="A0A517L6L6"/>
<gene>
    <name evidence="2" type="ORF">FKW77_000985</name>
</gene>
<accession>A0A517L6L6</accession>
<protein>
    <submittedName>
        <fullName evidence="2">Uncharacterized protein</fullName>
    </submittedName>
</protein>
<proteinExistence type="predicted"/>
<reference evidence="2 3" key="1">
    <citation type="submission" date="2019-07" db="EMBL/GenBank/DDBJ databases">
        <title>Finished genome of Venturia effusa.</title>
        <authorList>
            <person name="Young C.A."/>
            <person name="Cox M.P."/>
            <person name="Ganley A.R.D."/>
            <person name="David W.J."/>
        </authorList>
    </citation>
    <scope>NUCLEOTIDE SEQUENCE [LARGE SCALE GENOMIC DNA]</scope>
    <source>
        <strain evidence="3">albino</strain>
    </source>
</reference>
<organism evidence="2 3">
    <name type="scientific">Venturia effusa</name>
    <dbReference type="NCBI Taxonomy" id="50376"/>
    <lineage>
        <taxon>Eukaryota</taxon>
        <taxon>Fungi</taxon>
        <taxon>Dikarya</taxon>
        <taxon>Ascomycota</taxon>
        <taxon>Pezizomycotina</taxon>
        <taxon>Dothideomycetes</taxon>
        <taxon>Pleosporomycetidae</taxon>
        <taxon>Venturiales</taxon>
        <taxon>Venturiaceae</taxon>
        <taxon>Venturia</taxon>
    </lineage>
</organism>
<sequence length="333" mass="36210">MTAPLLLNSAFAKPQEPIFQDVLTSIENQRRTTTLTTIIPYFTLESLTAVFTVSEGRLMKSTATIITTLAATMTLYPGTTSTVNGKMTVLPGQRVESTGHQSFGLPMSSASMLPSSSLQLVTDSERGEKSSSTAAPANSTVNSDDWTRENLDNNFPATTTSTMAWVSSVPTIMMPTKWETAVNSSTTYLQGELPSSSADPINNFTQSLDLVTKTEHSSFPNITALKQNMSSALNVPAPSPSNRLPTVLFLNETTRITSRTVRAVSEFPQRMVKHLMLARTVLPRESMTWSTSPTSLPNQDEGIVSSERKTGRGRINRFGWCLGVLICVTIVAM</sequence>
<name>A0A517L6L6_9PEZI</name>